<dbReference type="InterPro" id="IPR051788">
    <property type="entry name" value="MFS_Transporter"/>
</dbReference>
<dbReference type="InterPro" id="IPR036259">
    <property type="entry name" value="MFS_trans_sf"/>
</dbReference>
<dbReference type="Pfam" id="PF07690">
    <property type="entry name" value="MFS_1"/>
    <property type="match status" value="1"/>
</dbReference>
<feature type="transmembrane region" description="Helical" evidence="6">
    <location>
        <begin position="364"/>
        <end position="384"/>
    </location>
</feature>
<feature type="transmembrane region" description="Helical" evidence="6">
    <location>
        <begin position="339"/>
        <end position="358"/>
    </location>
</feature>
<sequence length="413" mass="42468">MLRRGRASLAFSFLVQGVAFALLVTRIPAIQNRYGVSDALLPVFLAAVPILAGIGSVTTERLVRRVPPSRVLRWSQPVVLLALLGVGAGRDMTVLAVSLAAFGLAVGALDASMNMLGVSLQRAYGRSIMLSFHAAYSLGGIVGASLAWVGAHWQLALWVLYLPVVLVLLPAALVGSRWFVDGDGTGGGAAGVAGTGAGGAGGSPGPGGTVAFRMLLPLCLVMTVAYIGDSTVSNWSAKYLQDVLGSSEQMATVPYNVYMVTTLLGRTLGDFGVRRFGAVAVVRAGALVAAGGFAVVAGAPGAWVGMLGFTLLGLGLCVLVPQTFAAAGRLFPGASDAAVARLNVFNYVGFLIGSPLVGALGDVWSYRGAMLVPMVLVLVTLVYARSFAPRPDRYGGGHERPHTADVGRGSNGL</sequence>
<dbReference type="InterPro" id="IPR020846">
    <property type="entry name" value="MFS_dom"/>
</dbReference>
<dbReference type="EMBL" id="JAAGMD010000726">
    <property type="protein sequence ID" value="NEA89451.1"/>
    <property type="molecule type" value="Genomic_DNA"/>
</dbReference>
<dbReference type="FunFam" id="1.20.1250.20:FF:000852">
    <property type="entry name" value="Predicted arabinose efflux permease, MFS family"/>
    <property type="match status" value="1"/>
</dbReference>
<evidence type="ECO:0000256" key="6">
    <source>
        <dbReference type="SAM" id="Phobius"/>
    </source>
</evidence>
<name>A0A6G3R1D2_9ACTN</name>
<feature type="transmembrane region" description="Helical" evidence="6">
    <location>
        <begin position="303"/>
        <end position="327"/>
    </location>
</feature>
<accession>A0A6G3R1D2</accession>
<evidence type="ECO:0000259" key="7">
    <source>
        <dbReference type="PROSITE" id="PS50850"/>
    </source>
</evidence>
<feature type="transmembrane region" description="Helical" evidence="6">
    <location>
        <begin position="128"/>
        <end position="149"/>
    </location>
</feature>
<protein>
    <submittedName>
        <fullName evidence="8">MFS transporter</fullName>
    </submittedName>
</protein>
<proteinExistence type="predicted"/>
<feature type="compositionally biased region" description="Basic and acidic residues" evidence="5">
    <location>
        <begin position="394"/>
        <end position="405"/>
    </location>
</feature>
<gene>
    <name evidence="8" type="ORF">G3I53_26255</name>
</gene>
<keyword evidence="2 6" id="KW-0812">Transmembrane</keyword>
<reference evidence="8" key="1">
    <citation type="submission" date="2020-01" db="EMBL/GenBank/DDBJ databases">
        <title>Insect and environment-associated Actinomycetes.</title>
        <authorList>
            <person name="Currrie C."/>
            <person name="Chevrette M."/>
            <person name="Carlson C."/>
            <person name="Stubbendieck R."/>
            <person name="Wendt-Pienkowski E."/>
        </authorList>
    </citation>
    <scope>NUCLEOTIDE SEQUENCE</scope>
    <source>
        <strain evidence="8">SID14436</strain>
    </source>
</reference>
<dbReference type="InterPro" id="IPR011701">
    <property type="entry name" value="MFS"/>
</dbReference>
<feature type="transmembrane region" description="Helical" evidence="6">
    <location>
        <begin position="39"/>
        <end position="59"/>
    </location>
</feature>
<evidence type="ECO:0000256" key="5">
    <source>
        <dbReference type="SAM" id="MobiDB-lite"/>
    </source>
</evidence>
<evidence type="ECO:0000313" key="8">
    <source>
        <dbReference type="EMBL" id="NEA89451.1"/>
    </source>
</evidence>
<feature type="transmembrane region" description="Helical" evidence="6">
    <location>
        <begin position="276"/>
        <end position="297"/>
    </location>
</feature>
<dbReference type="AlphaFoldDB" id="A0A6G3R1D2"/>
<evidence type="ECO:0000256" key="3">
    <source>
        <dbReference type="ARBA" id="ARBA00022989"/>
    </source>
</evidence>
<feature type="transmembrane region" description="Helical" evidence="6">
    <location>
        <begin position="155"/>
        <end position="174"/>
    </location>
</feature>
<dbReference type="PANTHER" id="PTHR23514">
    <property type="entry name" value="BYPASS OF STOP CODON PROTEIN 6"/>
    <property type="match status" value="1"/>
</dbReference>
<evidence type="ECO:0000256" key="2">
    <source>
        <dbReference type="ARBA" id="ARBA00022692"/>
    </source>
</evidence>
<dbReference type="GO" id="GO:0022857">
    <property type="term" value="F:transmembrane transporter activity"/>
    <property type="evidence" value="ECO:0007669"/>
    <property type="project" value="InterPro"/>
</dbReference>
<evidence type="ECO:0000256" key="4">
    <source>
        <dbReference type="ARBA" id="ARBA00023136"/>
    </source>
</evidence>
<dbReference type="SUPFAM" id="SSF103473">
    <property type="entry name" value="MFS general substrate transporter"/>
    <property type="match status" value="1"/>
</dbReference>
<feature type="domain" description="Major facilitator superfamily (MFS) profile" evidence="7">
    <location>
        <begin position="214"/>
        <end position="413"/>
    </location>
</feature>
<feature type="region of interest" description="Disordered" evidence="5">
    <location>
        <begin position="394"/>
        <end position="413"/>
    </location>
</feature>
<comment type="subcellular location">
    <subcellularLocation>
        <location evidence="1">Cell membrane</location>
        <topology evidence="1">Multi-pass membrane protein</topology>
    </subcellularLocation>
</comment>
<dbReference type="PANTHER" id="PTHR23514:SF13">
    <property type="entry name" value="INNER MEMBRANE PROTEIN YBJJ"/>
    <property type="match status" value="1"/>
</dbReference>
<dbReference type="CDD" id="cd17393">
    <property type="entry name" value="MFS_MosC_like"/>
    <property type="match status" value="1"/>
</dbReference>
<keyword evidence="4 6" id="KW-0472">Membrane</keyword>
<comment type="caution">
    <text evidence="8">The sequence shown here is derived from an EMBL/GenBank/DDBJ whole genome shotgun (WGS) entry which is preliminary data.</text>
</comment>
<dbReference type="PROSITE" id="PS50850">
    <property type="entry name" value="MFS"/>
    <property type="match status" value="1"/>
</dbReference>
<dbReference type="GO" id="GO:0005886">
    <property type="term" value="C:plasma membrane"/>
    <property type="evidence" value="ECO:0007669"/>
    <property type="project" value="UniProtKB-SubCell"/>
</dbReference>
<evidence type="ECO:0000256" key="1">
    <source>
        <dbReference type="ARBA" id="ARBA00004651"/>
    </source>
</evidence>
<keyword evidence="3 6" id="KW-1133">Transmembrane helix</keyword>
<feature type="transmembrane region" description="Helical" evidence="6">
    <location>
        <begin position="94"/>
        <end position="116"/>
    </location>
</feature>
<dbReference type="Gene3D" id="1.20.1250.20">
    <property type="entry name" value="MFS general substrate transporter like domains"/>
    <property type="match status" value="2"/>
</dbReference>
<organism evidence="8">
    <name type="scientific">Streptomyces sp. SID14436</name>
    <dbReference type="NCBI Taxonomy" id="2706070"/>
    <lineage>
        <taxon>Bacteria</taxon>
        <taxon>Bacillati</taxon>
        <taxon>Actinomycetota</taxon>
        <taxon>Actinomycetes</taxon>
        <taxon>Kitasatosporales</taxon>
        <taxon>Streptomycetaceae</taxon>
        <taxon>Streptomyces</taxon>
    </lineage>
</organism>